<reference evidence="1 2" key="1">
    <citation type="submission" date="2015-11" db="EMBL/GenBank/DDBJ databases">
        <title>Aspergillus lentulus strain IFM 54703T.</title>
        <authorList>
            <person name="Kusuya Y."/>
            <person name="Sakai K."/>
            <person name="Kamei K."/>
            <person name="Takahashi H."/>
            <person name="Yaguchi T."/>
        </authorList>
    </citation>
    <scope>NUCLEOTIDE SEQUENCE [LARGE SCALE GENOMIC DNA]</scope>
    <source>
        <strain evidence="1 2">IFM 54703</strain>
    </source>
</reference>
<accession>A0AAN4PAG1</accession>
<name>A0AAN4PAG1_ASPLE</name>
<sequence>MSPDERIDVSCPIPERYQDREEGRMFQIFLDGNVLPWPVSIADPRSSHISGSPPASQDFWIVFMGRQQWAINTVGHLIFDGLRTFGWWGFKLEQLGILKAEDIPKVAATHSMQGKESQLVIYDWVISAPARCQILGSRWMITAECGLARVTEAMLELLLWLNGRGDFQQVYTLAGVILSRS</sequence>
<dbReference type="Proteomes" id="UP000051487">
    <property type="component" value="Unassembled WGS sequence"/>
</dbReference>
<comment type="caution">
    <text evidence="1">The sequence shown here is derived from an EMBL/GenBank/DDBJ whole genome shotgun (WGS) entry which is preliminary data.</text>
</comment>
<dbReference type="AlphaFoldDB" id="A0AAN4PAG1"/>
<organism evidence="1 2">
    <name type="scientific">Aspergillus lentulus</name>
    <dbReference type="NCBI Taxonomy" id="293939"/>
    <lineage>
        <taxon>Eukaryota</taxon>
        <taxon>Fungi</taxon>
        <taxon>Dikarya</taxon>
        <taxon>Ascomycota</taxon>
        <taxon>Pezizomycotina</taxon>
        <taxon>Eurotiomycetes</taxon>
        <taxon>Eurotiomycetidae</taxon>
        <taxon>Eurotiales</taxon>
        <taxon>Aspergillaceae</taxon>
        <taxon>Aspergillus</taxon>
        <taxon>Aspergillus subgen. Fumigati</taxon>
    </lineage>
</organism>
<gene>
    <name evidence="1" type="ORF">ALT_0118</name>
</gene>
<proteinExistence type="predicted"/>
<dbReference type="EMBL" id="BCLY01000001">
    <property type="protein sequence ID" value="GAQ02797.1"/>
    <property type="molecule type" value="Genomic_DNA"/>
</dbReference>
<evidence type="ECO:0000313" key="1">
    <source>
        <dbReference type="EMBL" id="GAQ02797.1"/>
    </source>
</evidence>
<protein>
    <submittedName>
        <fullName evidence="1">Uncharacterized protein</fullName>
    </submittedName>
</protein>
<evidence type="ECO:0000313" key="2">
    <source>
        <dbReference type="Proteomes" id="UP000051487"/>
    </source>
</evidence>